<evidence type="ECO:0000256" key="4">
    <source>
        <dbReference type="ARBA" id="ARBA00022759"/>
    </source>
</evidence>
<dbReference type="EC" id="3.1.26.5" evidence="6"/>
<comment type="caution">
    <text evidence="8">The sequence shown here is derived from an EMBL/GenBank/DDBJ whole genome shotgun (WGS) entry which is preliminary data.</text>
</comment>
<evidence type="ECO:0000256" key="5">
    <source>
        <dbReference type="ARBA" id="ARBA00022801"/>
    </source>
</evidence>
<keyword evidence="2 6" id="KW-0819">tRNA processing</keyword>
<dbReference type="GO" id="GO:0001682">
    <property type="term" value="P:tRNA 5'-leader removal"/>
    <property type="evidence" value="ECO:0007669"/>
    <property type="project" value="UniProtKB-UniRule"/>
</dbReference>
<keyword evidence="1 6" id="KW-0963">Cytoplasm</keyword>
<dbReference type="InterPro" id="IPR023534">
    <property type="entry name" value="Rof/RNase_P-like"/>
</dbReference>
<gene>
    <name evidence="6" type="primary">rnp1</name>
    <name evidence="7" type="ORF">J9259_05245</name>
    <name evidence="8" type="ORF">KIY12_08140</name>
</gene>
<comment type="function">
    <text evidence="6">Part of ribonuclease P, a protein complex that generates mature tRNA molecules by cleaving their 5'-ends.</text>
</comment>
<dbReference type="HAMAP" id="MF_00754">
    <property type="entry name" value="RNase_P_1"/>
    <property type="match status" value="1"/>
</dbReference>
<dbReference type="Gene3D" id="2.30.30.210">
    <property type="entry name" value="Ribonuclease P/MRP, subunit p29"/>
    <property type="match status" value="1"/>
</dbReference>
<evidence type="ECO:0000256" key="2">
    <source>
        <dbReference type="ARBA" id="ARBA00022694"/>
    </source>
</evidence>
<reference evidence="8" key="1">
    <citation type="submission" date="2021-05" db="EMBL/GenBank/DDBJ databases">
        <title>Genomic insights into ecological role and evolution of a novel Thermoplasmata order Candidatus Sysuiplasmatales.</title>
        <authorList>
            <person name="Yuan Y."/>
        </authorList>
    </citation>
    <scope>NUCLEOTIDE SEQUENCE</scope>
    <source>
        <strain evidence="8">TUT19-bin139</strain>
        <strain evidence="7">YP2-bin.285</strain>
    </source>
</reference>
<protein>
    <recommendedName>
        <fullName evidence="6">Ribonuclease P protein component 1</fullName>
        <shortName evidence="6">RNase P component 1</shortName>
        <ecNumber evidence="6">3.1.26.5</ecNumber>
    </recommendedName>
    <alternativeName>
        <fullName evidence="6">Rpp29</fullName>
    </alternativeName>
</protein>
<dbReference type="InterPro" id="IPR002730">
    <property type="entry name" value="Rpp29/RNP1"/>
</dbReference>
<dbReference type="GO" id="GO:0030677">
    <property type="term" value="C:ribonuclease P complex"/>
    <property type="evidence" value="ECO:0007669"/>
    <property type="project" value="UniProtKB-UniRule"/>
</dbReference>
<keyword evidence="3 6" id="KW-0540">Nuclease</keyword>
<evidence type="ECO:0000313" key="9">
    <source>
        <dbReference type="Proteomes" id="UP000750197"/>
    </source>
</evidence>
<proteinExistence type="inferred from homology"/>
<dbReference type="Proteomes" id="UP000716004">
    <property type="component" value="Unassembled WGS sequence"/>
</dbReference>
<organism evidence="8 9">
    <name type="scientific">Candidatus Sysuiplasma superficiale</name>
    <dbReference type="NCBI Taxonomy" id="2823368"/>
    <lineage>
        <taxon>Archaea</taxon>
        <taxon>Methanobacteriati</taxon>
        <taxon>Thermoplasmatota</taxon>
        <taxon>Thermoplasmata</taxon>
        <taxon>Candidatus Sysuiplasmatales</taxon>
        <taxon>Candidatus Sysuiplasmataceae</taxon>
        <taxon>Candidatus Sysuiplasma</taxon>
    </lineage>
</organism>
<keyword evidence="4 6" id="KW-0255">Endonuclease</keyword>
<dbReference type="AlphaFoldDB" id="A0A8J7YPT5"/>
<dbReference type="InterPro" id="IPR023538">
    <property type="entry name" value="RNP1"/>
</dbReference>
<evidence type="ECO:0000256" key="1">
    <source>
        <dbReference type="ARBA" id="ARBA00022490"/>
    </source>
</evidence>
<evidence type="ECO:0000256" key="6">
    <source>
        <dbReference type="HAMAP-Rule" id="MF_00754"/>
    </source>
</evidence>
<dbReference type="Pfam" id="PF01868">
    <property type="entry name" value="RNase_P-MRP_p29"/>
    <property type="match status" value="1"/>
</dbReference>
<dbReference type="SUPFAM" id="SSF101744">
    <property type="entry name" value="Rof/RNase P subunit-like"/>
    <property type="match status" value="1"/>
</dbReference>
<sequence length="83" mass="9801">MKDTRFLRGEFIGEHVVVCDMAMHELARGTVVWETKNMIHLGNPERRFSKRGHTFIFKDGKERTVVDGSKIAYRPEDRIKRLR</sequence>
<dbReference type="GO" id="GO:0004526">
    <property type="term" value="F:ribonuclease P activity"/>
    <property type="evidence" value="ECO:0007669"/>
    <property type="project" value="UniProtKB-UniRule"/>
</dbReference>
<comment type="similarity">
    <text evidence="6">Belongs to the eukaryotic/archaeal RNase P protein component 1 family.</text>
</comment>
<accession>A0A8J7YPT5</accession>
<dbReference type="Proteomes" id="UP000750197">
    <property type="component" value="Unassembled WGS sequence"/>
</dbReference>
<evidence type="ECO:0000313" key="7">
    <source>
        <dbReference type="EMBL" id="MBX8631908.1"/>
    </source>
</evidence>
<dbReference type="InterPro" id="IPR036980">
    <property type="entry name" value="RNase_P/MRP_Rpp29_sf"/>
</dbReference>
<dbReference type="EMBL" id="JAHEAC010000086">
    <property type="protein sequence ID" value="MBX8644673.1"/>
    <property type="molecule type" value="Genomic_DNA"/>
</dbReference>
<comment type="subunit">
    <text evidence="6">Consists of a catalytic RNA component and at least 4-5 protein subunits.</text>
</comment>
<comment type="subcellular location">
    <subcellularLocation>
        <location evidence="6">Cytoplasm</location>
    </subcellularLocation>
</comment>
<dbReference type="GO" id="GO:0005737">
    <property type="term" value="C:cytoplasm"/>
    <property type="evidence" value="ECO:0007669"/>
    <property type="project" value="UniProtKB-SubCell"/>
</dbReference>
<name>A0A8J7YPT5_9ARCH</name>
<dbReference type="GO" id="GO:0003723">
    <property type="term" value="F:RNA binding"/>
    <property type="evidence" value="ECO:0007669"/>
    <property type="project" value="InterPro"/>
</dbReference>
<evidence type="ECO:0000313" key="8">
    <source>
        <dbReference type="EMBL" id="MBX8644673.1"/>
    </source>
</evidence>
<evidence type="ECO:0000256" key="3">
    <source>
        <dbReference type="ARBA" id="ARBA00022722"/>
    </source>
</evidence>
<keyword evidence="5 6" id="KW-0378">Hydrolase</keyword>
<dbReference type="EMBL" id="JAGVSJ010000010">
    <property type="protein sequence ID" value="MBX8631908.1"/>
    <property type="molecule type" value="Genomic_DNA"/>
</dbReference>
<comment type="catalytic activity">
    <reaction evidence="6">
        <text>Endonucleolytic cleavage of RNA, removing 5'-extranucleotides from tRNA precursor.</text>
        <dbReference type="EC" id="3.1.26.5"/>
    </reaction>
</comment>